<dbReference type="EMBL" id="VLTM01000050">
    <property type="protein sequence ID" value="KAA0159853.1"/>
    <property type="molecule type" value="Genomic_DNA"/>
</dbReference>
<dbReference type="Pfam" id="PF08683">
    <property type="entry name" value="CAMSAP_CKK"/>
    <property type="match status" value="1"/>
</dbReference>
<evidence type="ECO:0000313" key="4">
    <source>
        <dbReference type="EMBL" id="KAA0162793.1"/>
    </source>
</evidence>
<dbReference type="Proteomes" id="UP000322899">
    <property type="component" value="Unassembled WGS sequence"/>
</dbReference>
<evidence type="ECO:0000313" key="10">
    <source>
        <dbReference type="Proteomes" id="UP000325113"/>
    </source>
</evidence>
<feature type="domain" description="CKK" evidence="1">
    <location>
        <begin position="1"/>
        <end position="130"/>
    </location>
</feature>
<dbReference type="GO" id="GO:0008017">
    <property type="term" value="F:microtubule binding"/>
    <property type="evidence" value="ECO:0007669"/>
    <property type="project" value="InterPro"/>
</dbReference>
<name>A0A5A8D332_CAFRO</name>
<dbReference type="Proteomes" id="UP000324907">
    <property type="component" value="Unassembled WGS sequence"/>
</dbReference>
<evidence type="ECO:0000313" key="7">
    <source>
        <dbReference type="Proteomes" id="UP000322899"/>
    </source>
</evidence>
<dbReference type="InterPro" id="IPR014797">
    <property type="entry name" value="CKK_CAMSAP"/>
</dbReference>
<evidence type="ECO:0000259" key="1">
    <source>
        <dbReference type="PROSITE" id="PS51508"/>
    </source>
</evidence>
<dbReference type="Proteomes" id="UP000323011">
    <property type="component" value="Unassembled WGS sequence"/>
</dbReference>
<reference evidence="7 8" key="1">
    <citation type="submission" date="2019-07" db="EMBL/GenBank/DDBJ databases">
        <title>Genomes of Cafeteria roenbergensis.</title>
        <authorList>
            <person name="Fischer M.G."/>
            <person name="Hackl T."/>
            <person name="Roman M."/>
        </authorList>
    </citation>
    <scope>NUCLEOTIDE SEQUENCE [LARGE SCALE GENOMIC DNA]</scope>
    <source>
        <strain evidence="2 8">BVI</strain>
        <strain evidence="3 10">Cflag</strain>
        <strain evidence="6 7">E4-10P</strain>
        <strain evidence="4 9">RCC970-E3</strain>
    </source>
</reference>
<organism evidence="3 10">
    <name type="scientific">Cafeteria roenbergensis</name>
    <name type="common">Marine flagellate</name>
    <dbReference type="NCBI Taxonomy" id="33653"/>
    <lineage>
        <taxon>Eukaryota</taxon>
        <taxon>Sar</taxon>
        <taxon>Stramenopiles</taxon>
        <taxon>Bigyra</taxon>
        <taxon>Opalozoa</taxon>
        <taxon>Bicosoecida</taxon>
        <taxon>Cafeteriaceae</taxon>
        <taxon>Cafeteria</taxon>
    </lineage>
</organism>
<dbReference type="SUPFAM" id="SSF50346">
    <property type="entry name" value="PRC-barrel domain"/>
    <property type="match status" value="1"/>
</dbReference>
<evidence type="ECO:0000313" key="6">
    <source>
        <dbReference type="EMBL" id="KAA0174470.1"/>
    </source>
</evidence>
<dbReference type="PROSITE" id="PS51508">
    <property type="entry name" value="CKK"/>
    <property type="match status" value="1"/>
</dbReference>
<evidence type="ECO:0000313" key="3">
    <source>
        <dbReference type="EMBL" id="KAA0159853.1"/>
    </source>
</evidence>
<accession>A0A5A8D332</accession>
<protein>
    <recommendedName>
        <fullName evidence="1">CKK domain-containing protein</fullName>
    </recommendedName>
</protein>
<dbReference type="Gene3D" id="3.10.20.360">
    <property type="entry name" value="CKK domain"/>
    <property type="match status" value="1"/>
</dbReference>
<evidence type="ECO:0000313" key="2">
    <source>
        <dbReference type="EMBL" id="KAA0153123.1"/>
    </source>
</evidence>
<dbReference type="InterPro" id="IPR038209">
    <property type="entry name" value="CKK_dom_sf"/>
</dbReference>
<dbReference type="InterPro" id="IPR011033">
    <property type="entry name" value="PRC_barrel-like_sf"/>
</dbReference>
<comment type="caution">
    <text evidence="3">The sequence shown here is derived from an EMBL/GenBank/DDBJ whole genome shotgun (WGS) entry which is preliminary data.</text>
</comment>
<dbReference type="EMBL" id="VLTO01000022">
    <property type="protein sequence ID" value="KAA0174470.1"/>
    <property type="molecule type" value="Genomic_DNA"/>
</dbReference>
<proteinExistence type="predicted"/>
<gene>
    <name evidence="6" type="ORF">FNF27_04066</name>
    <name evidence="5" type="ORF">FNF28_01312</name>
    <name evidence="4" type="ORF">FNF28_04550</name>
    <name evidence="2" type="ORF">FNF29_03311</name>
    <name evidence="3" type="ORF">FNF31_04655</name>
</gene>
<evidence type="ECO:0000313" key="8">
    <source>
        <dbReference type="Proteomes" id="UP000323011"/>
    </source>
</evidence>
<dbReference type="AlphaFoldDB" id="A0A5A8D332"/>
<evidence type="ECO:0000313" key="5">
    <source>
        <dbReference type="EMBL" id="KAA0170770.1"/>
    </source>
</evidence>
<sequence>MRTRTTASDRRASHRRLCGALSRVLLAGVGLEGQRERALAAVAGAPDRHVVAAFRGGGTRHGPFLGLYAMDDDSMGGTRVFAASRGAPLSFDRASVQAFYKYDTVSRSFDKLDAVRFTPRTNGVSLSLTR</sequence>
<keyword evidence="8" id="KW-1185">Reference proteome</keyword>
<dbReference type="EMBL" id="VLTL01000011">
    <property type="protein sequence ID" value="KAA0170770.1"/>
    <property type="molecule type" value="Genomic_DNA"/>
</dbReference>
<evidence type="ECO:0000313" key="9">
    <source>
        <dbReference type="Proteomes" id="UP000324907"/>
    </source>
</evidence>
<dbReference type="Proteomes" id="UP000325113">
    <property type="component" value="Unassembled WGS sequence"/>
</dbReference>
<dbReference type="EMBL" id="VLTN01000017">
    <property type="protein sequence ID" value="KAA0153123.1"/>
    <property type="molecule type" value="Genomic_DNA"/>
</dbReference>
<dbReference type="EMBL" id="VLTL01000075">
    <property type="protein sequence ID" value="KAA0162793.1"/>
    <property type="molecule type" value="Genomic_DNA"/>
</dbReference>